<dbReference type="Proteomes" id="UP000284706">
    <property type="component" value="Unassembled WGS sequence"/>
</dbReference>
<sequence>MADAGFPLLRLPLELVLEVLRLAASPEHSYRLYQWPQVTQIYRTATALALVSSGIRQAVMPHLLQTVILNNQATVTLFLRAMEQQREFEIAGSRLKVDYKKYVRRIWSTEYFQPLAEQPNMPTVDYRPLYDLFSQADSLGFNAHSLHLLYEVLGGSRAIDLPNWACKRLTFAGSSPMWNPLTSTNTGLALLSQLTHLTIWSTAYSVFGDTPSDRYKVPNWMRQVAFSLMPNLTKFAFSLIKAQGTRTTAVLVYTRPPTESSAIFREWALDSDPLKHGTLIHVNVEQPFGGHVSAVGWEFAYLRGENDIWPAPPLDGPGHQ</sequence>
<gene>
    <name evidence="1" type="ORF">CVT26_015663</name>
</gene>
<evidence type="ECO:0000313" key="2">
    <source>
        <dbReference type="Proteomes" id="UP000284706"/>
    </source>
</evidence>
<protein>
    <submittedName>
        <fullName evidence="1">Uncharacterized protein</fullName>
    </submittedName>
</protein>
<dbReference type="AlphaFoldDB" id="A0A409VFC4"/>
<dbReference type="InParanoid" id="A0A409VFC4"/>
<reference evidence="1 2" key="1">
    <citation type="journal article" date="2018" name="Evol. Lett.">
        <title>Horizontal gene cluster transfer increased hallucinogenic mushroom diversity.</title>
        <authorList>
            <person name="Reynolds H.T."/>
            <person name="Vijayakumar V."/>
            <person name="Gluck-Thaler E."/>
            <person name="Korotkin H.B."/>
            <person name="Matheny P.B."/>
            <person name="Slot J.C."/>
        </authorList>
    </citation>
    <scope>NUCLEOTIDE SEQUENCE [LARGE SCALE GENOMIC DNA]</scope>
    <source>
        <strain evidence="1 2">SRW20</strain>
    </source>
</reference>
<keyword evidence="2" id="KW-1185">Reference proteome</keyword>
<accession>A0A409VFC4</accession>
<comment type="caution">
    <text evidence="1">The sequence shown here is derived from an EMBL/GenBank/DDBJ whole genome shotgun (WGS) entry which is preliminary data.</text>
</comment>
<dbReference type="STRING" id="231916.A0A409VFC4"/>
<proteinExistence type="predicted"/>
<dbReference type="EMBL" id="NHYE01005660">
    <property type="protein sequence ID" value="PPQ64942.1"/>
    <property type="molecule type" value="Genomic_DNA"/>
</dbReference>
<organism evidence="1 2">
    <name type="scientific">Gymnopilus dilepis</name>
    <dbReference type="NCBI Taxonomy" id="231916"/>
    <lineage>
        <taxon>Eukaryota</taxon>
        <taxon>Fungi</taxon>
        <taxon>Dikarya</taxon>
        <taxon>Basidiomycota</taxon>
        <taxon>Agaricomycotina</taxon>
        <taxon>Agaricomycetes</taxon>
        <taxon>Agaricomycetidae</taxon>
        <taxon>Agaricales</taxon>
        <taxon>Agaricineae</taxon>
        <taxon>Hymenogastraceae</taxon>
        <taxon>Gymnopilus</taxon>
    </lineage>
</organism>
<name>A0A409VFC4_9AGAR</name>
<dbReference type="OrthoDB" id="2606310at2759"/>
<evidence type="ECO:0000313" key="1">
    <source>
        <dbReference type="EMBL" id="PPQ64942.1"/>
    </source>
</evidence>